<dbReference type="EMBL" id="LS483447">
    <property type="protein sequence ID" value="SQH72580.1"/>
    <property type="molecule type" value="Genomic_DNA"/>
</dbReference>
<organism evidence="2 4">
    <name type="scientific">Porphyromonas crevioricanis</name>
    <dbReference type="NCBI Taxonomy" id="393921"/>
    <lineage>
        <taxon>Bacteria</taxon>
        <taxon>Pseudomonadati</taxon>
        <taxon>Bacteroidota</taxon>
        <taxon>Bacteroidia</taxon>
        <taxon>Bacteroidales</taxon>
        <taxon>Porphyromonadaceae</taxon>
        <taxon>Porphyromonas</taxon>
    </lineage>
</organism>
<sequence length="400" mass="44699">MRKYYWGLFTLLAMIGFGNSALAQTETISIVFGKGMHSDDVRKVVVLSAPSGPTGELKPDADQYTYHAVKGSNLRFEVAPRKGYVVFVWKKANKGNERKEEFPESYSNTSIEIERVENSIEIEADICRLIPVVFTTEEEGSDGKEVNVEEQGEFGRAIAPEKDGKTYMLPENRGAYFDPKTKEGYNILCWSFGEGLRFPSRPDQFYKQNVPEDFYLHTRFYKDGETRTVTFTQPLTAVLSCFNQGETGGPEIGTGAKVTPGDPILFQVAPPDNPSGKVSLHHWEINGREYVDRKGEYYIDNSLSWPADEDLNVKVVPMAEYTSTENIARQTQFEYSYLAASRKIVVRTSSEQSIELLDISGKSIATVYPQAGSAEISASNLPEGTYLLAQGRCVGKLMIK</sequence>
<protein>
    <recommendedName>
        <fullName evidence="6">Por secretion system C-terminal sorting domain</fullName>
    </recommendedName>
</protein>
<evidence type="ECO:0000313" key="5">
    <source>
        <dbReference type="Proteomes" id="UP000249300"/>
    </source>
</evidence>
<dbReference type="Proteomes" id="UP000249300">
    <property type="component" value="Chromosome 1"/>
</dbReference>
<reference evidence="3 5" key="2">
    <citation type="submission" date="2018-06" db="EMBL/GenBank/DDBJ databases">
        <authorList>
            <consortium name="Pathogen Informatics"/>
            <person name="Doyle S."/>
        </authorList>
    </citation>
    <scope>NUCLEOTIDE SEQUENCE [LARGE SCALE GENOMIC DNA]</scope>
    <source>
        <strain evidence="3 5">NCTC12858</strain>
    </source>
</reference>
<reference evidence="2 4" key="1">
    <citation type="submission" date="2014-08" db="EMBL/GenBank/DDBJ databases">
        <title>Porphyromonas crevioricanis strain:COT-253_OH1447 Genome sequencing.</title>
        <authorList>
            <person name="Wallis C."/>
            <person name="Deusch O."/>
            <person name="O'Flynn C."/>
            <person name="Davis I."/>
            <person name="Jospin G."/>
            <person name="Darling A.E."/>
            <person name="Coil D.A."/>
            <person name="Alexiev A."/>
            <person name="Horsfall A."/>
            <person name="Kirkwood N."/>
            <person name="Harris S."/>
            <person name="Eisen J.A."/>
        </authorList>
    </citation>
    <scope>NUCLEOTIDE SEQUENCE [LARGE SCALE GENOMIC DNA]</scope>
    <source>
        <strain evidence="4">COT-253 OH1447</strain>
        <strain evidence="2">COT-253_OH1447</strain>
    </source>
</reference>
<evidence type="ECO:0008006" key="6">
    <source>
        <dbReference type="Google" id="ProtNLM"/>
    </source>
</evidence>
<dbReference type="Proteomes" id="UP000030136">
    <property type="component" value="Unassembled WGS sequence"/>
</dbReference>
<dbReference type="RefSeq" id="WP_023938611.1">
    <property type="nucleotide sequence ID" value="NZ_FUXH01000006.1"/>
</dbReference>
<evidence type="ECO:0000313" key="2">
    <source>
        <dbReference type="EMBL" id="KGN94934.1"/>
    </source>
</evidence>
<evidence type="ECO:0000313" key="3">
    <source>
        <dbReference type="EMBL" id="SQH72580.1"/>
    </source>
</evidence>
<dbReference type="eggNOG" id="ENOG5033PM5">
    <property type="taxonomic scope" value="Bacteria"/>
</dbReference>
<evidence type="ECO:0000256" key="1">
    <source>
        <dbReference type="SAM" id="SignalP"/>
    </source>
</evidence>
<keyword evidence="5" id="KW-1185">Reference proteome</keyword>
<dbReference type="KEGG" id="pcre:NCTC12858_00404"/>
<dbReference type="AlphaFoldDB" id="A0A0A2G388"/>
<accession>A0A0A2G388</accession>
<gene>
    <name evidence="2" type="ORF">HQ38_05280</name>
    <name evidence="3" type="ORF">NCTC12858_00404</name>
</gene>
<keyword evidence="1" id="KW-0732">Signal</keyword>
<evidence type="ECO:0000313" key="4">
    <source>
        <dbReference type="Proteomes" id="UP000030136"/>
    </source>
</evidence>
<feature type="chain" id="PRO_5043118558" description="Por secretion system C-terminal sorting domain" evidence="1">
    <location>
        <begin position="24"/>
        <end position="400"/>
    </location>
</feature>
<feature type="signal peptide" evidence="1">
    <location>
        <begin position="1"/>
        <end position="23"/>
    </location>
</feature>
<name>A0A0A2G388_9PORP</name>
<proteinExistence type="predicted"/>
<dbReference type="EMBL" id="JQJC01000014">
    <property type="protein sequence ID" value="KGN94934.1"/>
    <property type="molecule type" value="Genomic_DNA"/>
</dbReference>
<dbReference type="OrthoDB" id="1086268at2"/>